<protein>
    <submittedName>
        <fullName evidence="1">DUF2017 domain-containing protein</fullName>
    </submittedName>
</protein>
<gene>
    <name evidence="1" type="ORF">CVO76_07180</name>
</gene>
<organism evidence="1 2">
    <name type="scientific">Arthrobacter agilis</name>
    <dbReference type="NCBI Taxonomy" id="37921"/>
    <lineage>
        <taxon>Bacteria</taxon>
        <taxon>Bacillati</taxon>
        <taxon>Actinomycetota</taxon>
        <taxon>Actinomycetes</taxon>
        <taxon>Micrococcales</taxon>
        <taxon>Micrococcaceae</taxon>
        <taxon>Arthrobacter</taxon>
    </lineage>
</organism>
<evidence type="ECO:0000313" key="1">
    <source>
        <dbReference type="EMBL" id="AUZ87434.1"/>
    </source>
</evidence>
<proteinExistence type="predicted"/>
<dbReference type="Proteomes" id="UP000239187">
    <property type="component" value="Chromosome"/>
</dbReference>
<dbReference type="RefSeq" id="WP_133080819.1">
    <property type="nucleotide sequence ID" value="NZ_CP024915.1"/>
</dbReference>
<evidence type="ECO:0000313" key="2">
    <source>
        <dbReference type="Proteomes" id="UP000239187"/>
    </source>
</evidence>
<dbReference type="EMBL" id="CP024915">
    <property type="protein sequence ID" value="AUZ87434.1"/>
    <property type="molecule type" value="Genomic_DNA"/>
</dbReference>
<dbReference type="InterPro" id="IPR018561">
    <property type="entry name" value="AosR"/>
</dbReference>
<dbReference type="AlphaFoldDB" id="A0A2L0UDV3"/>
<reference evidence="1 2" key="1">
    <citation type="submission" date="2017-11" db="EMBL/GenBank/DDBJ databases">
        <title>Draft genome of Arthrobacter agilis strain UMCV2, a plant growth-promoting rhizobacterium and biocontrol capacity of phytopathogenic fungi.</title>
        <authorList>
            <person name="Martinez-Camara R."/>
            <person name="Santoyo G."/>
            <person name="Moreno-Hagelsieb G."/>
            <person name="Valencia-Cantero E."/>
        </authorList>
    </citation>
    <scope>NUCLEOTIDE SEQUENCE [LARGE SCALE GENOMIC DNA]</scope>
    <source>
        <strain evidence="1 2">UMCV2</strain>
    </source>
</reference>
<accession>A0A2L0UDV3</accession>
<name>A0A2L0UDV3_9MICC</name>
<dbReference type="Pfam" id="PF09438">
    <property type="entry name" value="DUF2017"/>
    <property type="match status" value="1"/>
</dbReference>
<sequence length="191" mass="20901">MAKPFKSTRRGITGALEPGEARLLGALLDDVISMLEPETGPSEDPLAALVGMSGADAEATAPDDSAVRRLLPDAVRGDDDEALAFRRLTERSLREQKIGALRGTALLIESSPMTLNDEQARLFAQALNDVRLVLADRLAIETEEDAERLHDIADSKDVDNVESYLALVYNFITWLQESLVQAMLKAARLER</sequence>